<evidence type="ECO:0000313" key="3">
    <source>
        <dbReference type="Proteomes" id="UP001595776"/>
    </source>
</evidence>
<dbReference type="EMBL" id="JBHSCR010000014">
    <property type="protein sequence ID" value="MFC4349041.1"/>
    <property type="molecule type" value="Genomic_DNA"/>
</dbReference>
<evidence type="ECO:0000259" key="1">
    <source>
        <dbReference type="Pfam" id="PF07811"/>
    </source>
</evidence>
<gene>
    <name evidence="2" type="ORF">ACFO5Q_14395</name>
</gene>
<dbReference type="Pfam" id="PF07811">
    <property type="entry name" value="TadE"/>
    <property type="match status" value="1"/>
</dbReference>
<sequence length="186" mass="20802">MNRFRRIIKSICSDQRGAVLTELALSMPLYIVLLMGTVEVGNYLLLHLKLQHTVVAVSDLATRDEEITEAVVADIFEVVPQIMRPFDTETRTIAYVSAISQAEDVPSTIYWQRSGGGNLVHGSDIGDEGDAIDVPAGLTLRDDETILATEIFYSYEPLIFSFLDSYTIRKTSYFRPRIGALQEIQP</sequence>
<protein>
    <submittedName>
        <fullName evidence="2">TadE/TadG family type IV pilus assembly protein</fullName>
    </submittedName>
</protein>
<keyword evidence="3" id="KW-1185">Reference proteome</keyword>
<proteinExistence type="predicted"/>
<accession>A0ABV8UCV4</accession>
<organism evidence="2 3">
    <name type="scientific">Kordiimonas lipolytica</name>
    <dbReference type="NCBI Taxonomy" id="1662421"/>
    <lineage>
        <taxon>Bacteria</taxon>
        <taxon>Pseudomonadati</taxon>
        <taxon>Pseudomonadota</taxon>
        <taxon>Alphaproteobacteria</taxon>
        <taxon>Kordiimonadales</taxon>
        <taxon>Kordiimonadaceae</taxon>
        <taxon>Kordiimonas</taxon>
    </lineage>
</organism>
<comment type="caution">
    <text evidence="2">The sequence shown here is derived from an EMBL/GenBank/DDBJ whole genome shotgun (WGS) entry which is preliminary data.</text>
</comment>
<dbReference type="Proteomes" id="UP001595776">
    <property type="component" value="Unassembled WGS sequence"/>
</dbReference>
<evidence type="ECO:0000313" key="2">
    <source>
        <dbReference type="EMBL" id="MFC4349041.1"/>
    </source>
</evidence>
<feature type="domain" description="TadE-like" evidence="1">
    <location>
        <begin position="17"/>
        <end position="54"/>
    </location>
</feature>
<dbReference type="InterPro" id="IPR012495">
    <property type="entry name" value="TadE-like_dom"/>
</dbReference>
<dbReference type="RefSeq" id="WP_068143816.1">
    <property type="nucleotide sequence ID" value="NZ_JBHSCR010000014.1"/>
</dbReference>
<name>A0ABV8UCV4_9PROT</name>
<reference evidence="3" key="1">
    <citation type="journal article" date="2019" name="Int. J. Syst. Evol. Microbiol.">
        <title>The Global Catalogue of Microorganisms (GCM) 10K type strain sequencing project: providing services to taxonomists for standard genome sequencing and annotation.</title>
        <authorList>
            <consortium name="The Broad Institute Genomics Platform"/>
            <consortium name="The Broad Institute Genome Sequencing Center for Infectious Disease"/>
            <person name="Wu L."/>
            <person name="Ma J."/>
        </authorList>
    </citation>
    <scope>NUCLEOTIDE SEQUENCE [LARGE SCALE GENOMIC DNA]</scope>
    <source>
        <strain evidence="3">CGMCC 1.15304</strain>
    </source>
</reference>